<keyword evidence="3" id="KW-0238">DNA-binding</keyword>
<dbReference type="InterPro" id="IPR000847">
    <property type="entry name" value="LysR_HTH_N"/>
</dbReference>
<proteinExistence type="inferred from homology"/>
<evidence type="ECO:0000259" key="5">
    <source>
        <dbReference type="PROSITE" id="PS50931"/>
    </source>
</evidence>
<evidence type="ECO:0000313" key="7">
    <source>
        <dbReference type="Proteomes" id="UP000646365"/>
    </source>
</evidence>
<dbReference type="Pfam" id="PF00126">
    <property type="entry name" value="HTH_1"/>
    <property type="match status" value="1"/>
</dbReference>
<dbReference type="GO" id="GO:0003700">
    <property type="term" value="F:DNA-binding transcription factor activity"/>
    <property type="evidence" value="ECO:0007669"/>
    <property type="project" value="InterPro"/>
</dbReference>
<organism evidence="6 7">
    <name type="scientific">Aliidongia dinghuensis</name>
    <dbReference type="NCBI Taxonomy" id="1867774"/>
    <lineage>
        <taxon>Bacteria</taxon>
        <taxon>Pseudomonadati</taxon>
        <taxon>Pseudomonadota</taxon>
        <taxon>Alphaproteobacteria</taxon>
        <taxon>Rhodospirillales</taxon>
        <taxon>Dongiaceae</taxon>
        <taxon>Aliidongia</taxon>
    </lineage>
</organism>
<evidence type="ECO:0000256" key="1">
    <source>
        <dbReference type="ARBA" id="ARBA00009437"/>
    </source>
</evidence>
<dbReference type="PANTHER" id="PTHR30346">
    <property type="entry name" value="TRANSCRIPTIONAL DUAL REGULATOR HCAR-RELATED"/>
    <property type="match status" value="1"/>
</dbReference>
<reference evidence="6" key="2">
    <citation type="submission" date="2020-09" db="EMBL/GenBank/DDBJ databases">
        <authorList>
            <person name="Sun Q."/>
            <person name="Zhou Y."/>
        </authorList>
    </citation>
    <scope>NUCLEOTIDE SEQUENCE</scope>
    <source>
        <strain evidence="6">CGMCC 1.15725</strain>
    </source>
</reference>
<dbReference type="FunFam" id="1.10.10.10:FF:000001">
    <property type="entry name" value="LysR family transcriptional regulator"/>
    <property type="match status" value="1"/>
</dbReference>
<gene>
    <name evidence="6" type="ORF">GCM10011611_06870</name>
</gene>
<dbReference type="EMBL" id="BMJQ01000002">
    <property type="protein sequence ID" value="GGF04071.1"/>
    <property type="molecule type" value="Genomic_DNA"/>
</dbReference>
<evidence type="ECO:0000313" key="6">
    <source>
        <dbReference type="EMBL" id="GGF04071.1"/>
    </source>
</evidence>
<evidence type="ECO:0000256" key="2">
    <source>
        <dbReference type="ARBA" id="ARBA00023015"/>
    </source>
</evidence>
<dbReference type="SUPFAM" id="SSF46785">
    <property type="entry name" value="Winged helix' DNA-binding domain"/>
    <property type="match status" value="1"/>
</dbReference>
<dbReference type="GO" id="GO:0003677">
    <property type="term" value="F:DNA binding"/>
    <property type="evidence" value="ECO:0007669"/>
    <property type="project" value="UniProtKB-KW"/>
</dbReference>
<dbReference type="InterPro" id="IPR036390">
    <property type="entry name" value="WH_DNA-bd_sf"/>
</dbReference>
<dbReference type="SUPFAM" id="SSF53850">
    <property type="entry name" value="Periplasmic binding protein-like II"/>
    <property type="match status" value="1"/>
</dbReference>
<dbReference type="Gene3D" id="1.10.10.10">
    <property type="entry name" value="Winged helix-like DNA-binding domain superfamily/Winged helix DNA-binding domain"/>
    <property type="match status" value="1"/>
</dbReference>
<dbReference type="GO" id="GO:0032993">
    <property type="term" value="C:protein-DNA complex"/>
    <property type="evidence" value="ECO:0007669"/>
    <property type="project" value="TreeGrafter"/>
</dbReference>
<keyword evidence="2" id="KW-0805">Transcription regulation</keyword>
<dbReference type="PANTHER" id="PTHR30346:SF0">
    <property type="entry name" value="HCA OPERON TRANSCRIPTIONAL ACTIVATOR HCAR"/>
    <property type="match status" value="1"/>
</dbReference>
<dbReference type="Gene3D" id="3.40.190.10">
    <property type="entry name" value="Periplasmic binding protein-like II"/>
    <property type="match status" value="2"/>
</dbReference>
<accession>A0A8J2YQ91</accession>
<dbReference type="Pfam" id="PF03466">
    <property type="entry name" value="LysR_substrate"/>
    <property type="match status" value="1"/>
</dbReference>
<keyword evidence="7" id="KW-1185">Reference proteome</keyword>
<dbReference type="PROSITE" id="PS50931">
    <property type="entry name" value="HTH_LYSR"/>
    <property type="match status" value="1"/>
</dbReference>
<sequence>MDLHQLRCFVAVAEELHFGRAAQRLGMLPSALGRHIRLLEEDLGSRLLARTTRNVALTEDGATLLDEARALLLQADDLAARFRAQGRQQTALLRVGAIDSAAAGLLPLLLHDFRERHPEIVVQLVEDKTIRLLPRLLSGRLDLAFVRPPESPDKRLEFLFLFHETVVVAVPARHPLARRDRLAIADLADQPLIVPERRSRPHSHDLTVKLFAEAGLQPRIAQLAEEKQTIINLVGAGLGAAIVPKWTARMATESVRFIPLDAQGAGGRDRLPLAAAWLHDARDAVRDRMLATLRAGLAAYAEQA</sequence>
<dbReference type="AlphaFoldDB" id="A0A8J2YQ91"/>
<protein>
    <submittedName>
        <fullName evidence="6">LysR family transcriptional regulator</fullName>
    </submittedName>
</protein>
<reference evidence="6" key="1">
    <citation type="journal article" date="2014" name="Int. J. Syst. Evol. Microbiol.">
        <title>Complete genome sequence of Corynebacterium casei LMG S-19264T (=DSM 44701T), isolated from a smear-ripened cheese.</title>
        <authorList>
            <consortium name="US DOE Joint Genome Institute (JGI-PGF)"/>
            <person name="Walter F."/>
            <person name="Albersmeier A."/>
            <person name="Kalinowski J."/>
            <person name="Ruckert C."/>
        </authorList>
    </citation>
    <scope>NUCLEOTIDE SEQUENCE</scope>
    <source>
        <strain evidence="6">CGMCC 1.15725</strain>
    </source>
</reference>
<evidence type="ECO:0000256" key="3">
    <source>
        <dbReference type="ARBA" id="ARBA00023125"/>
    </source>
</evidence>
<dbReference type="CDD" id="cd08414">
    <property type="entry name" value="PBP2_LTTR_aromatics_like"/>
    <property type="match status" value="1"/>
</dbReference>
<evidence type="ECO:0000256" key="4">
    <source>
        <dbReference type="ARBA" id="ARBA00023163"/>
    </source>
</evidence>
<dbReference type="RefSeq" id="WP_189042564.1">
    <property type="nucleotide sequence ID" value="NZ_BMJQ01000002.1"/>
</dbReference>
<comment type="similarity">
    <text evidence="1">Belongs to the LysR transcriptional regulatory family.</text>
</comment>
<comment type="caution">
    <text evidence="6">The sequence shown here is derived from an EMBL/GenBank/DDBJ whole genome shotgun (WGS) entry which is preliminary data.</text>
</comment>
<name>A0A8J2YQ91_9PROT</name>
<feature type="domain" description="HTH lysR-type" evidence="5">
    <location>
        <begin position="1"/>
        <end position="58"/>
    </location>
</feature>
<keyword evidence="4" id="KW-0804">Transcription</keyword>
<dbReference type="InterPro" id="IPR005119">
    <property type="entry name" value="LysR_subst-bd"/>
</dbReference>
<dbReference type="Proteomes" id="UP000646365">
    <property type="component" value="Unassembled WGS sequence"/>
</dbReference>
<dbReference type="InterPro" id="IPR036388">
    <property type="entry name" value="WH-like_DNA-bd_sf"/>
</dbReference>